<evidence type="ECO:0000313" key="6">
    <source>
        <dbReference type="EMBL" id="UMM12811.1"/>
    </source>
</evidence>
<name>A0AAE9E503_CAEBR</name>
<dbReference type="GO" id="GO:0007094">
    <property type="term" value="P:mitotic spindle assembly checkpoint signaling"/>
    <property type="evidence" value="ECO:0007669"/>
    <property type="project" value="InterPro"/>
</dbReference>
<evidence type="ECO:0000256" key="2">
    <source>
        <dbReference type="ARBA" id="ARBA00022454"/>
    </source>
</evidence>
<dbReference type="GO" id="GO:0032991">
    <property type="term" value="C:protein-containing complex"/>
    <property type="evidence" value="ECO:0007669"/>
    <property type="project" value="UniProtKB-ARBA"/>
</dbReference>
<evidence type="ECO:0000313" key="7">
    <source>
        <dbReference type="Proteomes" id="UP000829354"/>
    </source>
</evidence>
<feature type="domain" description="Protein kinase" evidence="5">
    <location>
        <begin position="1"/>
        <end position="205"/>
    </location>
</feature>
<protein>
    <recommendedName>
        <fullName evidence="5">Protein kinase domain-containing protein</fullName>
    </recommendedName>
</protein>
<dbReference type="Proteomes" id="UP000829354">
    <property type="component" value="Chromosome I"/>
</dbReference>
<evidence type="ECO:0000256" key="4">
    <source>
        <dbReference type="ARBA" id="ARBA00023328"/>
    </source>
</evidence>
<comment type="subcellular location">
    <subcellularLocation>
        <location evidence="1">Chromosome</location>
        <location evidence="1">Centromere</location>
        <location evidence="1">Kinetochore</location>
    </subcellularLocation>
</comment>
<keyword evidence="2" id="KW-0158">Chromosome</keyword>
<keyword evidence="7" id="KW-1185">Reference proteome</keyword>
<dbReference type="EMBL" id="CP092620">
    <property type="protein sequence ID" value="UMM12811.1"/>
    <property type="molecule type" value="Genomic_DNA"/>
</dbReference>
<sequence>MMDPNWHISCFLLPQMPRILKEVHACSIIHGDIKPDNFMITRKIDPNWDKDALMSNDTFVVKIIDWGRAIDMMQLKDPTFKGRAGTKDSDSPEMIDGRPWNYQADYFGFAATMAVVVTAKYGKLTGSKVGEYSLSCDIKRRNVLRNIIFDIINKFLNIKSVHTLPDWSEAIQQFSDFWETNFDASWRQAIGKFNEVCDLAATNHK</sequence>
<dbReference type="InterPro" id="IPR008271">
    <property type="entry name" value="Ser/Thr_kinase_AS"/>
</dbReference>
<dbReference type="GO" id="GO:0004672">
    <property type="term" value="F:protein kinase activity"/>
    <property type="evidence" value="ECO:0007669"/>
    <property type="project" value="InterPro"/>
</dbReference>
<dbReference type="InterPro" id="IPR015661">
    <property type="entry name" value="Bub1/Mad3"/>
</dbReference>
<evidence type="ECO:0000256" key="3">
    <source>
        <dbReference type="ARBA" id="ARBA00022838"/>
    </source>
</evidence>
<evidence type="ECO:0000259" key="5">
    <source>
        <dbReference type="PROSITE" id="PS50011"/>
    </source>
</evidence>
<dbReference type="GO" id="GO:0005524">
    <property type="term" value="F:ATP binding"/>
    <property type="evidence" value="ECO:0007669"/>
    <property type="project" value="InterPro"/>
</dbReference>
<evidence type="ECO:0000256" key="1">
    <source>
        <dbReference type="ARBA" id="ARBA00004629"/>
    </source>
</evidence>
<reference evidence="6 7" key="1">
    <citation type="submission" date="2022-04" db="EMBL/GenBank/DDBJ databases">
        <title>Chromosome-level reference genomes for two strains of Caenorhabditis briggsae: an improved platform for comparative genomics.</title>
        <authorList>
            <person name="Stevens L."/>
            <person name="Andersen E."/>
        </authorList>
    </citation>
    <scope>NUCLEOTIDE SEQUENCE [LARGE SCALE GENOMIC DNA]</scope>
    <source>
        <strain evidence="6">VX34</strain>
        <tissue evidence="6">Whole-organism</tissue>
    </source>
</reference>
<dbReference type="AlphaFoldDB" id="A0AAE9E503"/>
<dbReference type="PROSITE" id="PS00108">
    <property type="entry name" value="PROTEIN_KINASE_ST"/>
    <property type="match status" value="1"/>
</dbReference>
<dbReference type="PANTHER" id="PTHR14030:SF4">
    <property type="entry name" value="BUB1 KINASE, ISOFORM A-RELATED"/>
    <property type="match status" value="1"/>
</dbReference>
<accession>A0AAE9E503</accession>
<dbReference type="PROSITE" id="PS50011">
    <property type="entry name" value="PROTEIN_KINASE_DOM"/>
    <property type="match status" value="1"/>
</dbReference>
<dbReference type="Gene3D" id="1.10.510.10">
    <property type="entry name" value="Transferase(Phosphotransferase) domain 1"/>
    <property type="match status" value="1"/>
</dbReference>
<organism evidence="6 7">
    <name type="scientific">Caenorhabditis briggsae</name>
    <dbReference type="NCBI Taxonomy" id="6238"/>
    <lineage>
        <taxon>Eukaryota</taxon>
        <taxon>Metazoa</taxon>
        <taxon>Ecdysozoa</taxon>
        <taxon>Nematoda</taxon>
        <taxon>Chromadorea</taxon>
        <taxon>Rhabditida</taxon>
        <taxon>Rhabditina</taxon>
        <taxon>Rhabditomorpha</taxon>
        <taxon>Rhabditoidea</taxon>
        <taxon>Rhabditidae</taxon>
        <taxon>Peloderinae</taxon>
        <taxon>Caenorhabditis</taxon>
    </lineage>
</organism>
<keyword evidence="4" id="KW-0137">Centromere</keyword>
<proteinExistence type="predicted"/>
<dbReference type="SUPFAM" id="SSF56112">
    <property type="entry name" value="Protein kinase-like (PK-like)"/>
    <property type="match status" value="1"/>
</dbReference>
<dbReference type="Pfam" id="PF00069">
    <property type="entry name" value="Pkinase"/>
    <property type="match status" value="1"/>
</dbReference>
<dbReference type="GO" id="GO:0000776">
    <property type="term" value="C:kinetochore"/>
    <property type="evidence" value="ECO:0007669"/>
    <property type="project" value="UniProtKB-KW"/>
</dbReference>
<dbReference type="InterPro" id="IPR011009">
    <property type="entry name" value="Kinase-like_dom_sf"/>
</dbReference>
<dbReference type="InterPro" id="IPR000719">
    <property type="entry name" value="Prot_kinase_dom"/>
</dbReference>
<keyword evidence="3" id="KW-0995">Kinetochore</keyword>
<dbReference type="PANTHER" id="PTHR14030">
    <property type="entry name" value="MITOTIC CHECKPOINT SERINE/THREONINE-PROTEIN KINASE BUB1"/>
    <property type="match status" value="1"/>
</dbReference>
<gene>
    <name evidence="6" type="ORF">L5515_001403</name>
</gene>